<feature type="transmembrane region" description="Helical" evidence="8">
    <location>
        <begin position="67"/>
        <end position="83"/>
    </location>
</feature>
<organism evidence="9 10">
    <name type="scientific">Oligosphaera ethanolica</name>
    <dbReference type="NCBI Taxonomy" id="760260"/>
    <lineage>
        <taxon>Bacteria</taxon>
        <taxon>Pseudomonadati</taxon>
        <taxon>Lentisphaerota</taxon>
        <taxon>Oligosphaeria</taxon>
        <taxon>Oligosphaerales</taxon>
        <taxon>Oligosphaeraceae</taxon>
        <taxon>Oligosphaera</taxon>
    </lineage>
</organism>
<gene>
    <name evidence="9" type="ORF">J3R75_001449</name>
</gene>
<protein>
    <submittedName>
        <fullName evidence="9">Hemolysin III</fullName>
    </submittedName>
</protein>
<feature type="transmembrane region" description="Helical" evidence="8">
    <location>
        <begin position="154"/>
        <end position="177"/>
    </location>
</feature>
<evidence type="ECO:0000256" key="1">
    <source>
        <dbReference type="ARBA" id="ARBA00004651"/>
    </source>
</evidence>
<dbReference type="Pfam" id="PF03006">
    <property type="entry name" value="HlyIII"/>
    <property type="match status" value="1"/>
</dbReference>
<evidence type="ECO:0000256" key="5">
    <source>
        <dbReference type="ARBA" id="ARBA00022989"/>
    </source>
</evidence>
<comment type="subcellular location">
    <subcellularLocation>
        <location evidence="1">Cell membrane</location>
        <topology evidence="1">Multi-pass membrane protein</topology>
    </subcellularLocation>
</comment>
<comment type="caution">
    <text evidence="9">The sequence shown here is derived from an EMBL/GenBank/DDBJ whole genome shotgun (WGS) entry which is preliminary data.</text>
</comment>
<evidence type="ECO:0000256" key="2">
    <source>
        <dbReference type="ARBA" id="ARBA00008488"/>
    </source>
</evidence>
<feature type="transmembrane region" description="Helical" evidence="8">
    <location>
        <begin position="129"/>
        <end position="147"/>
    </location>
</feature>
<evidence type="ECO:0000256" key="6">
    <source>
        <dbReference type="ARBA" id="ARBA00023136"/>
    </source>
</evidence>
<feature type="binding site" evidence="7">
    <location>
        <position position="216"/>
    </location>
    <ligand>
        <name>Zn(2+)</name>
        <dbReference type="ChEBI" id="CHEBI:29105"/>
    </ligand>
</feature>
<feature type="transmembrane region" description="Helical" evidence="8">
    <location>
        <begin position="103"/>
        <end position="123"/>
    </location>
</feature>
<dbReference type="NCBIfam" id="TIGR01065">
    <property type="entry name" value="hlyIII"/>
    <property type="match status" value="1"/>
</dbReference>
<evidence type="ECO:0000256" key="8">
    <source>
        <dbReference type="SAM" id="Phobius"/>
    </source>
</evidence>
<dbReference type="GO" id="GO:0140911">
    <property type="term" value="F:pore-forming activity"/>
    <property type="evidence" value="ECO:0007669"/>
    <property type="project" value="InterPro"/>
</dbReference>
<dbReference type="PANTHER" id="PTHR20855">
    <property type="entry name" value="ADIPOR/PROGESTIN RECEPTOR-RELATED"/>
    <property type="match status" value="1"/>
</dbReference>
<keyword evidence="7" id="KW-0862">Zinc</keyword>
<keyword evidence="7" id="KW-0479">Metal-binding</keyword>
<dbReference type="AlphaFoldDB" id="A0AAE3VF31"/>
<keyword evidence="3" id="KW-1003">Cell membrane</keyword>
<evidence type="ECO:0000256" key="7">
    <source>
        <dbReference type="PIRSR" id="PIRSR604254-1"/>
    </source>
</evidence>
<feature type="transmembrane region" description="Helical" evidence="8">
    <location>
        <begin position="40"/>
        <end position="61"/>
    </location>
</feature>
<dbReference type="Proteomes" id="UP001238163">
    <property type="component" value="Unassembled WGS sequence"/>
</dbReference>
<keyword evidence="4 8" id="KW-0812">Transmembrane</keyword>
<keyword evidence="6 8" id="KW-0472">Membrane</keyword>
<proteinExistence type="inferred from homology"/>
<dbReference type="GO" id="GO:0046872">
    <property type="term" value="F:metal ion binding"/>
    <property type="evidence" value="ECO:0007669"/>
    <property type="project" value="UniProtKB-KW"/>
</dbReference>
<dbReference type="GO" id="GO:0005886">
    <property type="term" value="C:plasma membrane"/>
    <property type="evidence" value="ECO:0007669"/>
    <property type="project" value="UniProtKB-SubCell"/>
</dbReference>
<feature type="transmembrane region" description="Helical" evidence="8">
    <location>
        <begin position="217"/>
        <end position="235"/>
    </location>
</feature>
<dbReference type="EMBL" id="JAUSVL010000001">
    <property type="protein sequence ID" value="MDQ0289342.1"/>
    <property type="molecule type" value="Genomic_DNA"/>
</dbReference>
<comment type="similarity">
    <text evidence="2">Belongs to the UPF0073 (Hly-III) family.</text>
</comment>
<evidence type="ECO:0000313" key="10">
    <source>
        <dbReference type="Proteomes" id="UP001238163"/>
    </source>
</evidence>
<reference evidence="9" key="1">
    <citation type="submission" date="2023-07" db="EMBL/GenBank/DDBJ databases">
        <title>Genomic Encyclopedia of Type Strains, Phase IV (KMG-IV): sequencing the most valuable type-strain genomes for metagenomic binning, comparative biology and taxonomic classification.</title>
        <authorList>
            <person name="Goeker M."/>
        </authorList>
    </citation>
    <scope>NUCLEOTIDE SEQUENCE</scope>
    <source>
        <strain evidence="9">DSM 24202</strain>
    </source>
</reference>
<dbReference type="InterPro" id="IPR005744">
    <property type="entry name" value="Hy-lIII"/>
</dbReference>
<feature type="transmembrane region" description="Helical" evidence="8">
    <location>
        <begin position="183"/>
        <end position="205"/>
    </location>
</feature>
<name>A0AAE3VF31_9BACT</name>
<sequence>MSEKNGQTAGVMVGADERLRLEQLAKLFHRSRAEEVANGISHMVGIIFGIVALTLMCVYSALHGNAWHVTSCAIYGATIILLYKSSMMYHLVKGLKAKRVWQIFDHSTIFLLIAGTYTPYALVTLHGPTGWWMFGIVWGLAALGIFFEVAVPRWATYASLPIYLLMGWLIVFAFGAIRASLPYGGLVMLIVGGVVYTVGVIFYCLDKVPYMHTVWHLFVLGGTVCHWVSIMFYVIPQ</sequence>
<feature type="binding site" evidence="7">
    <location>
        <position position="212"/>
    </location>
    <ligand>
        <name>Zn(2+)</name>
        <dbReference type="ChEBI" id="CHEBI:29105"/>
    </ligand>
</feature>
<evidence type="ECO:0000256" key="4">
    <source>
        <dbReference type="ARBA" id="ARBA00022692"/>
    </source>
</evidence>
<evidence type="ECO:0000313" key="9">
    <source>
        <dbReference type="EMBL" id="MDQ0289342.1"/>
    </source>
</evidence>
<dbReference type="PANTHER" id="PTHR20855:SF3">
    <property type="entry name" value="LD03007P"/>
    <property type="match status" value="1"/>
</dbReference>
<dbReference type="InterPro" id="IPR004254">
    <property type="entry name" value="AdipoR/HlyIII-related"/>
</dbReference>
<feature type="binding site" evidence="7">
    <location>
        <position position="90"/>
    </location>
    <ligand>
        <name>Zn(2+)</name>
        <dbReference type="ChEBI" id="CHEBI:29105"/>
    </ligand>
</feature>
<keyword evidence="10" id="KW-1185">Reference proteome</keyword>
<dbReference type="RefSeq" id="WP_307260764.1">
    <property type="nucleotide sequence ID" value="NZ_JAUSVL010000001.1"/>
</dbReference>
<evidence type="ECO:0000256" key="3">
    <source>
        <dbReference type="ARBA" id="ARBA00022475"/>
    </source>
</evidence>
<accession>A0AAE3VF31</accession>
<keyword evidence="5 8" id="KW-1133">Transmembrane helix</keyword>